<dbReference type="Pfam" id="PF08241">
    <property type="entry name" value="Methyltransf_11"/>
    <property type="match status" value="1"/>
</dbReference>
<dbReference type="Gene3D" id="3.40.50.150">
    <property type="entry name" value="Vaccinia Virus protein VP39"/>
    <property type="match status" value="1"/>
</dbReference>
<accession>D5P9P1</accession>
<evidence type="ECO:0000313" key="3">
    <source>
        <dbReference type="EMBL" id="EFG77183.1"/>
    </source>
</evidence>
<feature type="domain" description="Methyltransferase type 11" evidence="2">
    <location>
        <begin position="76"/>
        <end position="165"/>
    </location>
</feature>
<dbReference type="HOGENOM" id="CLU_1106199_0_0_11"/>
<dbReference type="eggNOG" id="COG2226">
    <property type="taxonomic scope" value="Bacteria"/>
</dbReference>
<reference evidence="3 4" key="1">
    <citation type="submission" date="2010-04" db="EMBL/GenBank/DDBJ databases">
        <authorList>
            <person name="Muzny D."/>
            <person name="Qin X."/>
            <person name="Deng J."/>
            <person name="Jiang H."/>
            <person name="Liu Y."/>
            <person name="Qu J."/>
            <person name="Song X.-Z."/>
            <person name="Zhang L."/>
            <person name="Thornton R."/>
            <person name="Coyle M."/>
            <person name="Francisco L."/>
            <person name="Jackson L."/>
            <person name="Javaid M."/>
            <person name="Korchina V."/>
            <person name="Kovar C."/>
            <person name="Mata R."/>
            <person name="Mathew T."/>
            <person name="Ngo R."/>
            <person name="Nguyen L."/>
            <person name="Nguyen N."/>
            <person name="Okwuonu G."/>
            <person name="Ongeri F."/>
            <person name="Pham C."/>
            <person name="Simmons D."/>
            <person name="Wilczek-Boney K."/>
            <person name="Hale W."/>
            <person name="Jakkamsetti A."/>
            <person name="Pham P."/>
            <person name="Ruth R."/>
            <person name="San Lucas F."/>
            <person name="Warren J."/>
            <person name="Zhang J."/>
            <person name="Zhao Z."/>
            <person name="Zhou C."/>
            <person name="Zhu D."/>
            <person name="Lee S."/>
            <person name="Bess C."/>
            <person name="Blankenburg K."/>
            <person name="Forbes L."/>
            <person name="Fu Q."/>
            <person name="Gubbala S."/>
            <person name="Hirani K."/>
            <person name="Jayaseelan J.C."/>
            <person name="Lara F."/>
            <person name="Munidasa M."/>
            <person name="Palculict T."/>
            <person name="Patil S."/>
            <person name="Pu L.-L."/>
            <person name="Saada N."/>
            <person name="Tang L."/>
            <person name="Weissenberger G."/>
            <person name="Zhu Y."/>
            <person name="Hemphill L."/>
            <person name="Shang Y."/>
            <person name="Youmans B."/>
            <person name="Ayvaz T."/>
            <person name="Ross M."/>
            <person name="Santibanez J."/>
            <person name="Aqrawi P."/>
            <person name="Gross S."/>
            <person name="Joshi V."/>
            <person name="Fowler G."/>
            <person name="Nazareth L."/>
            <person name="Reid J."/>
            <person name="Worley K."/>
            <person name="Petrosino J."/>
            <person name="Highlander S."/>
            <person name="Gibbs R."/>
        </authorList>
    </citation>
    <scope>NUCLEOTIDE SEQUENCE [LARGE SCALE GENOMIC DNA]</scope>
    <source>
        <strain evidence="3 4">ATCC BAA-614</strain>
    </source>
</reference>
<evidence type="ECO:0000313" key="4">
    <source>
        <dbReference type="Proteomes" id="UP000003653"/>
    </source>
</evidence>
<keyword evidence="3" id="KW-0808">Transferase</keyword>
<dbReference type="EMBL" id="ADNV01000226">
    <property type="protein sequence ID" value="EFG77183.1"/>
    <property type="molecule type" value="Genomic_DNA"/>
</dbReference>
<keyword evidence="4" id="KW-1185">Reference proteome</keyword>
<gene>
    <name evidence="3" type="ORF">HMPREF0591_2885</name>
</gene>
<dbReference type="CDD" id="cd02440">
    <property type="entry name" value="AdoMet_MTases"/>
    <property type="match status" value="1"/>
</dbReference>
<feature type="compositionally biased region" description="Basic and acidic residues" evidence="1">
    <location>
        <begin position="1"/>
        <end position="18"/>
    </location>
</feature>
<dbReference type="SUPFAM" id="SSF53335">
    <property type="entry name" value="S-adenosyl-L-methionine-dependent methyltransferases"/>
    <property type="match status" value="1"/>
</dbReference>
<protein>
    <submittedName>
        <fullName evidence="3">Methyltransferase domain protein</fullName>
    </submittedName>
</protein>
<dbReference type="AlphaFoldDB" id="D5P9P1"/>
<dbReference type="GO" id="GO:0008757">
    <property type="term" value="F:S-adenosylmethionine-dependent methyltransferase activity"/>
    <property type="evidence" value="ECO:0007669"/>
    <property type="project" value="InterPro"/>
</dbReference>
<evidence type="ECO:0000259" key="2">
    <source>
        <dbReference type="Pfam" id="PF08241"/>
    </source>
</evidence>
<organism evidence="3 4">
    <name type="scientific">Mycobacterium parascrofulaceum ATCC BAA-614</name>
    <dbReference type="NCBI Taxonomy" id="525368"/>
    <lineage>
        <taxon>Bacteria</taxon>
        <taxon>Bacillati</taxon>
        <taxon>Actinomycetota</taxon>
        <taxon>Actinomycetes</taxon>
        <taxon>Mycobacteriales</taxon>
        <taxon>Mycobacteriaceae</taxon>
        <taxon>Mycobacterium</taxon>
        <taxon>Mycobacterium simiae complex</taxon>
    </lineage>
</organism>
<dbReference type="InterPro" id="IPR029063">
    <property type="entry name" value="SAM-dependent_MTases_sf"/>
</dbReference>
<dbReference type="GO" id="GO:0032259">
    <property type="term" value="P:methylation"/>
    <property type="evidence" value="ECO:0007669"/>
    <property type="project" value="UniProtKB-KW"/>
</dbReference>
<evidence type="ECO:0000256" key="1">
    <source>
        <dbReference type="SAM" id="MobiDB-lite"/>
    </source>
</evidence>
<dbReference type="Proteomes" id="UP000003653">
    <property type="component" value="Unassembled WGS sequence"/>
</dbReference>
<sequence>MTRAGDDAERSDAEERAPMTEAMEAEFDTVAEWTARVAADLGPEYHVPAGCRGSGSPNALDWLIEQMGLASGATLLDSGAGVGGPAAYAARARSVVPVLVEPETGACRAARRLFGFPVVCAEGAALPMAESSFDAAWALGVLSTTPDQLAVLGELRRIVRPGGRIGLLVFLAHGDIADEVLEGNHFPTPDGLLELVAEAALRVESRLGTAELPAISDTWSQRIDTVTQALSDRYGHTEAWQLAERQSAQIGRLLDDGTLTSELLVLRSA</sequence>
<name>D5P9P1_9MYCO</name>
<keyword evidence="3" id="KW-0489">Methyltransferase</keyword>
<comment type="caution">
    <text evidence="3">The sequence shown here is derived from an EMBL/GenBank/DDBJ whole genome shotgun (WGS) entry which is preliminary data.</text>
</comment>
<dbReference type="InterPro" id="IPR013216">
    <property type="entry name" value="Methyltransf_11"/>
</dbReference>
<proteinExistence type="predicted"/>
<feature type="region of interest" description="Disordered" evidence="1">
    <location>
        <begin position="1"/>
        <end position="22"/>
    </location>
</feature>